<evidence type="ECO:0000256" key="1">
    <source>
        <dbReference type="SAM" id="MobiDB-lite"/>
    </source>
</evidence>
<reference evidence="2" key="1">
    <citation type="journal article" date="2022" name="Int. J. Mol. Sci.">
        <title>Draft Genome of Tanacetum Coccineum: Genomic Comparison of Closely Related Tanacetum-Family Plants.</title>
        <authorList>
            <person name="Yamashiro T."/>
            <person name="Shiraishi A."/>
            <person name="Nakayama K."/>
            <person name="Satake H."/>
        </authorList>
    </citation>
    <scope>NUCLEOTIDE SEQUENCE</scope>
</reference>
<accession>A0ABQ4XKK3</accession>
<name>A0ABQ4XKK3_9ASTR</name>
<gene>
    <name evidence="2" type="ORF">Tco_0679950</name>
</gene>
<protein>
    <submittedName>
        <fullName evidence="2">Uncharacterized protein</fullName>
    </submittedName>
</protein>
<feature type="region of interest" description="Disordered" evidence="1">
    <location>
        <begin position="102"/>
        <end position="130"/>
    </location>
</feature>
<dbReference type="Proteomes" id="UP001151760">
    <property type="component" value="Unassembled WGS sequence"/>
</dbReference>
<organism evidence="2 3">
    <name type="scientific">Tanacetum coccineum</name>
    <dbReference type="NCBI Taxonomy" id="301880"/>
    <lineage>
        <taxon>Eukaryota</taxon>
        <taxon>Viridiplantae</taxon>
        <taxon>Streptophyta</taxon>
        <taxon>Embryophyta</taxon>
        <taxon>Tracheophyta</taxon>
        <taxon>Spermatophyta</taxon>
        <taxon>Magnoliopsida</taxon>
        <taxon>eudicotyledons</taxon>
        <taxon>Gunneridae</taxon>
        <taxon>Pentapetalae</taxon>
        <taxon>asterids</taxon>
        <taxon>campanulids</taxon>
        <taxon>Asterales</taxon>
        <taxon>Asteraceae</taxon>
        <taxon>Asteroideae</taxon>
        <taxon>Anthemideae</taxon>
        <taxon>Anthemidinae</taxon>
        <taxon>Tanacetum</taxon>
    </lineage>
</organism>
<sequence>MLATLNHLQPIYWPLQLLSSNTNPPNDEKLLLLEPSDHASATFTTSSRCTRVTLLLASRPAISATLYNRQLPPIINKLSEPPPRGKLSLDSRHWRVRNWGLHDTSSSDISKSTSQSTGRGDEDGKISKLA</sequence>
<reference evidence="2" key="2">
    <citation type="submission" date="2022-01" db="EMBL/GenBank/DDBJ databases">
        <authorList>
            <person name="Yamashiro T."/>
            <person name="Shiraishi A."/>
            <person name="Satake H."/>
            <person name="Nakayama K."/>
        </authorList>
    </citation>
    <scope>NUCLEOTIDE SEQUENCE</scope>
</reference>
<dbReference type="EMBL" id="BQNB010009574">
    <property type="protein sequence ID" value="GJS65386.1"/>
    <property type="molecule type" value="Genomic_DNA"/>
</dbReference>
<comment type="caution">
    <text evidence="2">The sequence shown here is derived from an EMBL/GenBank/DDBJ whole genome shotgun (WGS) entry which is preliminary data.</text>
</comment>
<proteinExistence type="predicted"/>
<feature type="compositionally biased region" description="Low complexity" evidence="1">
    <location>
        <begin position="104"/>
        <end position="117"/>
    </location>
</feature>
<evidence type="ECO:0000313" key="2">
    <source>
        <dbReference type="EMBL" id="GJS65386.1"/>
    </source>
</evidence>
<feature type="compositionally biased region" description="Basic and acidic residues" evidence="1">
    <location>
        <begin position="119"/>
        <end position="130"/>
    </location>
</feature>
<evidence type="ECO:0000313" key="3">
    <source>
        <dbReference type="Proteomes" id="UP001151760"/>
    </source>
</evidence>
<keyword evidence="3" id="KW-1185">Reference proteome</keyword>